<proteinExistence type="predicted"/>
<comment type="caution">
    <text evidence="1">The sequence shown here is derived from an EMBL/GenBank/DDBJ whole genome shotgun (WGS) entry which is preliminary data.</text>
</comment>
<dbReference type="Gene3D" id="3.30.450.200">
    <property type="match status" value="1"/>
</dbReference>
<dbReference type="Proteomes" id="UP001162164">
    <property type="component" value="Unassembled WGS sequence"/>
</dbReference>
<sequence length="96" mass="11442">MSMISRIGFSFSHLPCGAILGKDGERETFFPMFHEVVPPTGNKEPWIIQQFPEKYKDDEVLKSVPKFAYPYRFENEVIQHYCCAYRFRIKVDIWFL</sequence>
<gene>
    <name evidence="1" type="ORF">NQ317_014284</name>
</gene>
<name>A0ABQ9IU71_9CUCU</name>
<keyword evidence="2" id="KW-1185">Reference proteome</keyword>
<protein>
    <submittedName>
        <fullName evidence="1">Uncharacterized protein</fullName>
    </submittedName>
</protein>
<dbReference type="EMBL" id="JAPWTJ010002505">
    <property type="protein sequence ID" value="KAJ8965889.1"/>
    <property type="molecule type" value="Genomic_DNA"/>
</dbReference>
<evidence type="ECO:0000313" key="1">
    <source>
        <dbReference type="EMBL" id="KAJ8965889.1"/>
    </source>
</evidence>
<reference evidence="1" key="1">
    <citation type="journal article" date="2023" name="Insect Mol. Biol.">
        <title>Genome sequencing provides insights into the evolution of gene families encoding plant cell wall-degrading enzymes in longhorned beetles.</title>
        <authorList>
            <person name="Shin N.R."/>
            <person name="Okamura Y."/>
            <person name="Kirsch R."/>
            <person name="Pauchet Y."/>
        </authorList>
    </citation>
    <scope>NUCLEOTIDE SEQUENCE</scope>
    <source>
        <strain evidence="1">MMC_N1</strain>
    </source>
</reference>
<organism evidence="1 2">
    <name type="scientific">Molorchus minor</name>
    <dbReference type="NCBI Taxonomy" id="1323400"/>
    <lineage>
        <taxon>Eukaryota</taxon>
        <taxon>Metazoa</taxon>
        <taxon>Ecdysozoa</taxon>
        <taxon>Arthropoda</taxon>
        <taxon>Hexapoda</taxon>
        <taxon>Insecta</taxon>
        <taxon>Pterygota</taxon>
        <taxon>Neoptera</taxon>
        <taxon>Endopterygota</taxon>
        <taxon>Coleoptera</taxon>
        <taxon>Polyphaga</taxon>
        <taxon>Cucujiformia</taxon>
        <taxon>Chrysomeloidea</taxon>
        <taxon>Cerambycidae</taxon>
        <taxon>Lamiinae</taxon>
        <taxon>Monochamini</taxon>
        <taxon>Molorchus</taxon>
    </lineage>
</organism>
<evidence type="ECO:0000313" key="2">
    <source>
        <dbReference type="Proteomes" id="UP001162164"/>
    </source>
</evidence>
<accession>A0ABQ9IU71</accession>